<feature type="region of interest" description="Disordered" evidence="1">
    <location>
        <begin position="250"/>
        <end position="272"/>
    </location>
</feature>
<dbReference type="Gene3D" id="2.130.10.10">
    <property type="entry name" value="YVTN repeat-like/Quinoprotein amine dehydrogenase"/>
    <property type="match status" value="1"/>
</dbReference>
<dbReference type="EMBL" id="VFLP01000008">
    <property type="protein sequence ID" value="TRX96912.1"/>
    <property type="molecule type" value="Genomic_DNA"/>
</dbReference>
<dbReference type="InterPro" id="IPR050358">
    <property type="entry name" value="RSE1/DDB1/CFT1"/>
</dbReference>
<gene>
    <name evidence="3" type="ORF">FHL15_002218</name>
</gene>
<evidence type="ECO:0000259" key="2">
    <source>
        <dbReference type="Pfam" id="PF10433"/>
    </source>
</evidence>
<dbReference type="OrthoDB" id="20774at2759"/>
<feature type="domain" description="RSE1/DDB1/CPSF1 first beta-propeller" evidence="2">
    <location>
        <begin position="181"/>
        <end position="591"/>
    </location>
</feature>
<feature type="compositionally biased region" description="Basic and acidic residues" evidence="1">
    <location>
        <begin position="250"/>
        <end position="261"/>
    </location>
</feature>
<proteinExistence type="predicted"/>
<keyword evidence="4" id="KW-1185">Reference proteome</keyword>
<dbReference type="InterPro" id="IPR018846">
    <property type="entry name" value="Beta-prop_RSE1/DDB1/CPSF1_1st"/>
</dbReference>
<reference evidence="4" key="1">
    <citation type="submission" date="2019-06" db="EMBL/GenBank/DDBJ databases">
        <title>Draft genome sequence of the griseofulvin-producing fungus Xylaria cubensis strain G536.</title>
        <authorList>
            <person name="Mead M.E."/>
            <person name="Raja H.A."/>
            <person name="Steenwyk J.L."/>
            <person name="Knowles S.L."/>
            <person name="Oberlies N.H."/>
            <person name="Rokas A."/>
        </authorList>
    </citation>
    <scope>NUCLEOTIDE SEQUENCE [LARGE SCALE GENOMIC DNA]</scope>
    <source>
        <strain evidence="4">G536</strain>
    </source>
</reference>
<dbReference type="Pfam" id="PF10433">
    <property type="entry name" value="Beta-prop_RSE1_1st"/>
    <property type="match status" value="1"/>
</dbReference>
<evidence type="ECO:0000313" key="3">
    <source>
        <dbReference type="EMBL" id="TRX96912.1"/>
    </source>
</evidence>
<protein>
    <recommendedName>
        <fullName evidence="2">RSE1/DDB1/CPSF1 first beta-propeller domain-containing protein</fullName>
    </recommendedName>
</protein>
<name>A0A553I9Q7_9PEZI</name>
<organism evidence="3 4">
    <name type="scientific">Xylaria flabelliformis</name>
    <dbReference type="NCBI Taxonomy" id="2512241"/>
    <lineage>
        <taxon>Eukaryota</taxon>
        <taxon>Fungi</taxon>
        <taxon>Dikarya</taxon>
        <taxon>Ascomycota</taxon>
        <taxon>Pezizomycotina</taxon>
        <taxon>Sordariomycetes</taxon>
        <taxon>Xylariomycetidae</taxon>
        <taxon>Xylariales</taxon>
        <taxon>Xylariaceae</taxon>
        <taxon>Xylaria</taxon>
    </lineage>
</organism>
<sequence length="1474" mass="164446">MHLPTGVWVDFYLGSREYACSCLILARLQYTDAQHTGSESLEFFMITGGRFNRKESSKAAIQRIFVLVLVSAPPKIAIPAQLENRSSHIFLSKSPHRTTSCLRVGSRGRTPRIRQLWKSDYELAETMASLQTQVLVNNEWVTQTITPEELFKSRVKPTTPAPPKPPNYGVLTRTVVKSPIVRWILPVQLRSSRFNDVALVGDQAVQICELSPDTQLQPIAKVEFGSKIKNCSVLGTHDYLRRTREDIHANYHGGDDADTTSHDPSTSPTQHGDIEPIQQVLVLVLFTGELVFLIMNLTSAGDWKFVPSHFPIFGNINKNGEYVRNSDDDETLIDPGFHMTISPDGGYLALACAENLFIVYQLKSIAELRLQHAKGQPLQPIRSIRARAVKGIIHKLEFLHPSSGNAFDVVLLVIIAQPGVLRLAIYDWDTRQSLRDVLCEEKPGHRLDETAGIPLLIIPLTFGCKFLIITERSMAICSKVLSGPPDFAPFELARRDKTEWHHGTGNPLWTAWARPLREESYYTETDVIYLAREDGWVNNLEISSDSDIEMSNYYGPLECNIDLGFASLSTLHGEVLIAGGDYGPGAIWHVHPRANPQRFGSLPNWSPMVDVVLTKDASGYAQPDYMRLPKRSPPPPAEKPQIQTLPPEKIYVCSGRDKSGAIVEMRYGIEAKIGLDLLYSSPIRKCWVIPSFESKPETGFFMLLALPETSALLHISHDLSEVSEKDQHTVNFDLLSTTLAVHVSKDLVIQITAAHATIISPSSCYQHLISDMVEDPSAAITDSAITGETLALSVYSQFIFKIMVFTFDETRFVLAHTIDKLDGDITALSLNTLSIGACVLASIWYKDLSTLVIVPLNSLHPEGQTLSNTQRETITLSLPGDVDSTGIHAVTSIVCLGDDKIVMGKRDGDVLTIRLMNDYQSGRRLTVTRTNHFGISPSHVFTGMVFDTGPSTLVCNDAGLAIMKEIGEQSNAGYHEEISRIWLTDANEPHSPSPTINSVARFHQIPEYGASTWAMVAGSHILITELQSHPAPIPRYMPIEGTPLKVLHSERLKALVTVVKKNGIPSLHFFDPVTGVDLSRPVRKVSDQDDEQHEDVDYIAYLDNPNIKFASLMSWRYKNKYEWFVILARIGESQGRLLVVSAMQPEVATSEGSRQIRFWTQFHRKIKDGLPRFGTTDDDGLFLNFGKALEYHVIEDKKFKTAMKYDLPSPATSLEVIGGHLHVLTSHHSLLILDYKSDIAIRSQRMITLHMDDLARNGLHSIDAGSFVGVENHQKFVLVSDPMCAVYGLWSPGQNTKFQLVFMANLTASIRKFVTGYTRPRWARREPRNGYKPTTSDRRDILGLAIDGSLTHFSILEEDSWRLLRYLQDLAMVAALKDPCLVPGGHESAGNLQLAPNSPAKTKMHVDGDILQHCFEKGILERIVSTPQEIVRLQELLLPLGLDLGVTNSQMRDETSRVFEHTYGILEYHLSPAL</sequence>
<evidence type="ECO:0000256" key="1">
    <source>
        <dbReference type="SAM" id="MobiDB-lite"/>
    </source>
</evidence>
<dbReference type="Proteomes" id="UP000319160">
    <property type="component" value="Unassembled WGS sequence"/>
</dbReference>
<evidence type="ECO:0000313" key="4">
    <source>
        <dbReference type="Proteomes" id="UP000319160"/>
    </source>
</evidence>
<dbReference type="InterPro" id="IPR015943">
    <property type="entry name" value="WD40/YVTN_repeat-like_dom_sf"/>
</dbReference>
<comment type="caution">
    <text evidence="3">The sequence shown here is derived from an EMBL/GenBank/DDBJ whole genome shotgun (WGS) entry which is preliminary data.</text>
</comment>
<dbReference type="PANTHER" id="PTHR10644">
    <property type="entry name" value="DNA REPAIR/RNA PROCESSING CPSF FAMILY"/>
    <property type="match status" value="1"/>
</dbReference>
<accession>A0A553I9Q7</accession>
<dbReference type="STRING" id="2512241.A0A553I9Q7"/>